<organism evidence="1 2">
    <name type="scientific">Gigaspora rosea</name>
    <dbReference type="NCBI Taxonomy" id="44941"/>
    <lineage>
        <taxon>Eukaryota</taxon>
        <taxon>Fungi</taxon>
        <taxon>Fungi incertae sedis</taxon>
        <taxon>Mucoromycota</taxon>
        <taxon>Glomeromycotina</taxon>
        <taxon>Glomeromycetes</taxon>
        <taxon>Diversisporales</taxon>
        <taxon>Gigasporaceae</taxon>
        <taxon>Gigaspora</taxon>
    </lineage>
</organism>
<evidence type="ECO:0000313" key="1">
    <source>
        <dbReference type="EMBL" id="RIB10135.1"/>
    </source>
</evidence>
<name>A0A397UIM1_9GLOM</name>
<protein>
    <submittedName>
        <fullName evidence="1">Uncharacterized protein</fullName>
    </submittedName>
</protein>
<keyword evidence="2" id="KW-1185">Reference proteome</keyword>
<dbReference type="OrthoDB" id="2356044at2759"/>
<proteinExistence type="predicted"/>
<reference evidence="1 2" key="1">
    <citation type="submission" date="2018-06" db="EMBL/GenBank/DDBJ databases">
        <title>Comparative genomics reveals the genomic features of Rhizophagus irregularis, R. cerebriforme, R. diaphanum and Gigaspora rosea, and their symbiotic lifestyle signature.</title>
        <authorList>
            <person name="Morin E."/>
            <person name="San Clemente H."/>
            <person name="Chen E.C.H."/>
            <person name="De La Providencia I."/>
            <person name="Hainaut M."/>
            <person name="Kuo A."/>
            <person name="Kohler A."/>
            <person name="Murat C."/>
            <person name="Tang N."/>
            <person name="Roy S."/>
            <person name="Loubradou J."/>
            <person name="Henrissat B."/>
            <person name="Grigoriev I.V."/>
            <person name="Corradi N."/>
            <person name="Roux C."/>
            <person name="Martin F.M."/>
        </authorList>
    </citation>
    <scope>NUCLEOTIDE SEQUENCE [LARGE SCALE GENOMIC DNA]</scope>
    <source>
        <strain evidence="1 2">DAOM 194757</strain>
    </source>
</reference>
<comment type="caution">
    <text evidence="1">The sequence shown here is derived from an EMBL/GenBank/DDBJ whole genome shotgun (WGS) entry which is preliminary data.</text>
</comment>
<evidence type="ECO:0000313" key="2">
    <source>
        <dbReference type="Proteomes" id="UP000266673"/>
    </source>
</evidence>
<dbReference type="EMBL" id="QKWP01001287">
    <property type="protein sequence ID" value="RIB10135.1"/>
    <property type="molecule type" value="Genomic_DNA"/>
</dbReference>
<sequence>MLTLGYSVCAKTVEVYQKQIQKKHATKIENYFIENKNLFHVYNIDDYHAIHENRRPDTESTSIANNFAICVLHLWSVCL</sequence>
<gene>
    <name evidence="1" type="ORF">C2G38_2206956</name>
</gene>
<accession>A0A397UIM1</accession>
<dbReference type="AlphaFoldDB" id="A0A397UIM1"/>
<dbReference type="Proteomes" id="UP000266673">
    <property type="component" value="Unassembled WGS sequence"/>
</dbReference>